<evidence type="ECO:0000313" key="1">
    <source>
        <dbReference type="EMBL" id="MBC1521927.1"/>
    </source>
</evidence>
<protein>
    <submittedName>
        <fullName evidence="1">Uncharacterized protein</fullName>
    </submittedName>
</protein>
<comment type="caution">
    <text evidence="1">The sequence shown here is derived from an EMBL/GenBank/DDBJ whole genome shotgun (WGS) entry which is preliminary data.</text>
</comment>
<sequence length="51" mass="6033">MNPGQDGQYEMVIPILPSFYQSITEKLELYLHYRCIDETANQIIDYSLHLQ</sequence>
<proteinExistence type="predicted"/>
<dbReference type="Proteomes" id="UP000559885">
    <property type="component" value="Unassembled WGS sequence"/>
</dbReference>
<dbReference type="RefSeq" id="WP_185374162.1">
    <property type="nucleotide sequence ID" value="NZ_JAARRM010000004.1"/>
</dbReference>
<name>A0A841ZQX8_9LIST</name>
<dbReference type="EMBL" id="JAARRM010000004">
    <property type="protein sequence ID" value="MBC1521927.1"/>
    <property type="molecule type" value="Genomic_DNA"/>
</dbReference>
<reference evidence="1 2" key="1">
    <citation type="submission" date="2020-03" db="EMBL/GenBank/DDBJ databases">
        <title>Soil Listeria distribution.</title>
        <authorList>
            <person name="Liao J."/>
            <person name="Wiedmann M."/>
        </authorList>
    </citation>
    <scope>NUCLEOTIDE SEQUENCE [LARGE SCALE GENOMIC DNA]</scope>
    <source>
        <strain evidence="1 2">FSL L7-1507</strain>
    </source>
</reference>
<organism evidence="1 2">
    <name type="scientific">Listeria aquatica</name>
    <dbReference type="NCBI Taxonomy" id="1494960"/>
    <lineage>
        <taxon>Bacteria</taxon>
        <taxon>Bacillati</taxon>
        <taxon>Bacillota</taxon>
        <taxon>Bacilli</taxon>
        <taxon>Bacillales</taxon>
        <taxon>Listeriaceae</taxon>
        <taxon>Listeria</taxon>
    </lineage>
</organism>
<accession>A0A841ZQX8</accession>
<gene>
    <name evidence="1" type="ORF">HB912_09735</name>
</gene>
<evidence type="ECO:0000313" key="2">
    <source>
        <dbReference type="Proteomes" id="UP000559885"/>
    </source>
</evidence>
<dbReference type="AlphaFoldDB" id="A0A841ZQX8"/>